<reference evidence="3 4" key="1">
    <citation type="submission" date="2016-10" db="EMBL/GenBank/DDBJ databases">
        <authorList>
            <person name="Varghese N."/>
            <person name="Submissions S."/>
        </authorList>
    </citation>
    <scope>NUCLEOTIDE SEQUENCE [LARGE SCALE GENOMIC DNA]</scope>
    <source>
        <strain evidence="3 4">DSM 26672</strain>
    </source>
</reference>
<dbReference type="RefSeq" id="WP_091856031.1">
    <property type="nucleotide sequence ID" value="NZ_FNBZ01000001.1"/>
</dbReference>
<evidence type="ECO:0000256" key="2">
    <source>
        <dbReference type="SAM" id="SignalP"/>
    </source>
</evidence>
<comment type="caution">
    <text evidence="3">The sequence shown here is derived from an EMBL/GenBank/DDBJ whole genome shotgun (WGS) entry which is preliminary data.</text>
</comment>
<feature type="signal peptide" evidence="2">
    <location>
        <begin position="1"/>
        <end position="23"/>
    </location>
</feature>
<organism evidence="3 4">
    <name type="scientific">Bosea robiniae</name>
    <dbReference type="NCBI Taxonomy" id="1036780"/>
    <lineage>
        <taxon>Bacteria</taxon>
        <taxon>Pseudomonadati</taxon>
        <taxon>Pseudomonadota</taxon>
        <taxon>Alphaproteobacteria</taxon>
        <taxon>Hyphomicrobiales</taxon>
        <taxon>Boseaceae</taxon>
        <taxon>Bosea</taxon>
    </lineage>
</organism>
<evidence type="ECO:0000313" key="4">
    <source>
        <dbReference type="Proteomes" id="UP000199468"/>
    </source>
</evidence>
<dbReference type="EMBL" id="FNBZ01000001">
    <property type="protein sequence ID" value="SDF61235.1"/>
    <property type="molecule type" value="Genomic_DNA"/>
</dbReference>
<protein>
    <recommendedName>
        <fullName evidence="5">Type IV pilus biogenesis protein PilP</fullName>
    </recommendedName>
</protein>
<feature type="chain" id="PRO_5045660016" description="Type IV pilus biogenesis protein PilP" evidence="2">
    <location>
        <begin position="24"/>
        <end position="183"/>
    </location>
</feature>
<accession>A0ABY0NJS3</accession>
<evidence type="ECO:0000313" key="3">
    <source>
        <dbReference type="EMBL" id="SDF61235.1"/>
    </source>
</evidence>
<evidence type="ECO:0008006" key="5">
    <source>
        <dbReference type="Google" id="ProtNLM"/>
    </source>
</evidence>
<dbReference type="Proteomes" id="UP000199468">
    <property type="component" value="Unassembled WGS sequence"/>
</dbReference>
<feature type="region of interest" description="Disordered" evidence="1">
    <location>
        <begin position="144"/>
        <end position="183"/>
    </location>
</feature>
<keyword evidence="2" id="KW-0732">Signal</keyword>
<evidence type="ECO:0000256" key="1">
    <source>
        <dbReference type="SAM" id="MobiDB-lite"/>
    </source>
</evidence>
<gene>
    <name evidence="3" type="ORF">SAMN05421844_1011027</name>
</gene>
<keyword evidence="4" id="KW-1185">Reference proteome</keyword>
<sequence>MERPLRIIASSLVLLCGMGPALATGPSPDATSSSEDALCEPGASENAHLGEVELARCRRLWQERVEAARERSRSYVEGLIEDSRQRRERAASLPPPTPAPVTVETFLGSDLAYGDVVVTDKGPRVFVGKAGEAAGPEDFVALDAARSPHRGRAQPYDGAYPQPNPPQAAKPRPAALKPQERQP</sequence>
<proteinExistence type="predicted"/>
<name>A0ABY0NJS3_9HYPH</name>